<feature type="transmembrane region" description="Helical" evidence="2">
    <location>
        <begin position="1547"/>
        <end position="1569"/>
    </location>
</feature>
<accession>A0A507EQ40</accession>
<keyword evidence="2" id="KW-0812">Transmembrane</keyword>
<feature type="compositionally biased region" description="Low complexity" evidence="1">
    <location>
        <begin position="582"/>
        <end position="596"/>
    </location>
</feature>
<dbReference type="SUPFAM" id="SSF52047">
    <property type="entry name" value="RNI-like"/>
    <property type="match status" value="1"/>
</dbReference>
<feature type="transmembrane region" description="Helical" evidence="2">
    <location>
        <begin position="1470"/>
        <end position="1494"/>
    </location>
</feature>
<gene>
    <name evidence="3" type="ORF">CcCBS67573_g07965</name>
</gene>
<dbReference type="Gene3D" id="3.80.10.10">
    <property type="entry name" value="Ribonuclease Inhibitor"/>
    <property type="match status" value="1"/>
</dbReference>
<evidence type="ECO:0000313" key="3">
    <source>
        <dbReference type="EMBL" id="TPX65994.1"/>
    </source>
</evidence>
<feature type="transmembrane region" description="Helical" evidence="2">
    <location>
        <begin position="1393"/>
        <end position="1416"/>
    </location>
</feature>
<feature type="transmembrane region" description="Helical" evidence="2">
    <location>
        <begin position="1437"/>
        <end position="1458"/>
    </location>
</feature>
<dbReference type="InterPro" id="IPR032675">
    <property type="entry name" value="LRR_dom_sf"/>
</dbReference>
<feature type="region of interest" description="Disordered" evidence="1">
    <location>
        <begin position="1578"/>
        <end position="1605"/>
    </location>
</feature>
<dbReference type="OrthoDB" id="120976at2759"/>
<reference evidence="3 4" key="1">
    <citation type="journal article" date="2019" name="Sci. Rep.">
        <title>Comparative genomics of chytrid fungi reveal insights into the obligate biotrophic and pathogenic lifestyle of Synchytrium endobioticum.</title>
        <authorList>
            <person name="van de Vossenberg B.T.L.H."/>
            <person name="Warris S."/>
            <person name="Nguyen H.D.T."/>
            <person name="van Gent-Pelzer M.P.E."/>
            <person name="Joly D.L."/>
            <person name="van de Geest H.C."/>
            <person name="Bonants P.J.M."/>
            <person name="Smith D.S."/>
            <person name="Levesque C.A."/>
            <person name="van der Lee T.A.J."/>
        </authorList>
    </citation>
    <scope>NUCLEOTIDE SEQUENCE [LARGE SCALE GENOMIC DNA]</scope>
    <source>
        <strain evidence="3 4">CBS 675.73</strain>
    </source>
</reference>
<protein>
    <submittedName>
        <fullName evidence="3">Uncharacterized protein</fullName>
    </submittedName>
</protein>
<name>A0A507EQ40_9FUNG</name>
<evidence type="ECO:0000256" key="1">
    <source>
        <dbReference type="SAM" id="MobiDB-lite"/>
    </source>
</evidence>
<feature type="transmembrane region" description="Helical" evidence="2">
    <location>
        <begin position="1364"/>
        <end position="1387"/>
    </location>
</feature>
<dbReference type="Proteomes" id="UP000320333">
    <property type="component" value="Unassembled WGS sequence"/>
</dbReference>
<comment type="caution">
    <text evidence="3">The sequence shown here is derived from an EMBL/GenBank/DDBJ whole genome shotgun (WGS) entry which is preliminary data.</text>
</comment>
<organism evidence="3 4">
    <name type="scientific">Chytriomyces confervae</name>
    <dbReference type="NCBI Taxonomy" id="246404"/>
    <lineage>
        <taxon>Eukaryota</taxon>
        <taxon>Fungi</taxon>
        <taxon>Fungi incertae sedis</taxon>
        <taxon>Chytridiomycota</taxon>
        <taxon>Chytridiomycota incertae sedis</taxon>
        <taxon>Chytridiomycetes</taxon>
        <taxon>Chytridiales</taxon>
        <taxon>Chytriomycetaceae</taxon>
        <taxon>Chytriomyces</taxon>
    </lineage>
</organism>
<feature type="transmembrane region" description="Helical" evidence="2">
    <location>
        <begin position="1320"/>
        <end position="1343"/>
    </location>
</feature>
<feature type="transmembrane region" description="Helical" evidence="2">
    <location>
        <begin position="1515"/>
        <end position="1535"/>
    </location>
</feature>
<evidence type="ECO:0000313" key="4">
    <source>
        <dbReference type="Proteomes" id="UP000320333"/>
    </source>
</evidence>
<feature type="compositionally biased region" description="Polar residues" evidence="1">
    <location>
        <begin position="514"/>
        <end position="526"/>
    </location>
</feature>
<sequence length="1605" mass="177437">MSEFYEPGFSVLSTDRISRSRAYDPSLAAMLNAPVDAVVLVAPGAAGIRSLKDMCVTVLSGLISNVESLAGLPLNLALCIRSNIRSMSRDTLVMFIRDFPDEFASANEHLVYRDYMIGAKLRQSLNDAWFADFLTALELSGTDFGDDLCLPVSRLEALELLDVSGTKITNSGIRTLTRILIHADKDVNTGLPLSGLKRLTHLNLSMCNKIDGGDLDTLLARFPALLAVGLSRIYLGYSNTLQNLKTKHGWECVSKQINVFPGFREGTYRTANFAVYEEPHVPDPIHTRGVARPDTFFGVEIQRRLKKQMDEYFPMRAYQLDDQVHNKALQSLNQEFSSIIRQGRKLCELDESRPLENDLYKVAVGSKTTEYRVNALNPWYMPVQPPKHLSDVHENKKLVQLLLDTETLSRVHLVRSKARRDLELKKSLQKPVAGSKEMGLALGRPALVEISKRCEKRMESAPCVIPMSSTKKPKLGLHPSHEFDDLIKDLSAKPKPSQTSAPPMNKGNRKMGSGSKQAMLSGSQPARVTATIKRRSNDEFSSAGADLTAKNEARELAQVPEADVTTKALRRGETPRTRIESNSESESSNELSRLLNPGSRKPARAKQTTYDIRRRPPTRDPIPSEATLQPRNVALMNSRCYSKTLFPSNAPKSSRAVKTTKSVASSWNWDSEKAFIDILEDKPLPVQLVDDDFGEESFHVVTVNNQSGHAVRQMMGSSRDSPSVARRRDQCERKANQHKLAGPWMVQTSCEKSTDSTRVRSRKTSPVKNNILDDLPGAFDPYDRELSEHAPRCAKFGSTVTPKFAHDVAELSLSSLYSNGLQEQILETDARVPSSPTSPVPALEPTTADEIDEVESDFEVHFSSPDSSFDAENDEYDAYDNVAAKTKSMTRIIDSFDVQLAISSLRGEELVEHVRKSISIGDALHGIVSDKQSQQRKSTEKNPFVKSEHLDASILSDVSDKVKIVSKLSEAEDLEKTNGGDFQRIQGPSQLEAITQAGDLLLAVPKCFQKPTETNACESFHVHFMLDNCLDGEPLKLESANTVEVLSSTPLFEENECLGDSLLDAYSGSQMLSGDGFAVDSVQISRHHAKTHSGGNDCHFCLASNATTFDESIVNLAIIPSAVVECATDVELTVLESSSEGGGDSSAVQNMSNSSDGYLVAGESSRLEMNPLPEHSLAVESEDQMHHQVQSNALESGKSCSALLDTGDFTTSYALEAINMQAADEEAGAKIPKYELNGIHPVKESRRRSSSKFKNDRKENDFLHLPRRPPESRKHIAKIHIADFGLTLDANCSQLNLSEQPQNWSPLGSRSSDKDANLNIYSYIYIAISASSLLVLLYLVKFITVNETLSQGTKLTWRAITNKFNTTLIFGGFSIVGYNALLALAVFDDKTSISFYGVGGYLCLAGIESSYMWYTWLRGEAIFDIALPRLLPFMKAVVHFGPIFLYIQPIVALMAIFMNTSKALTNATHIMVAVSGLMLFLFDIGVCSSFFVYLRNVNTTVDVLHADNDRFRITCGYGLLSSFFEGGAIFGYLVALTRTLNLEYQAVMVGVRWFMLFGWSSLVLLKVALHDQKEKVKASKNSTMEHSSYSSKLTRQTSTKMPNSA</sequence>
<keyword evidence="2" id="KW-1133">Transmembrane helix</keyword>
<feature type="compositionally biased region" description="Basic and acidic residues" evidence="1">
    <location>
        <begin position="1253"/>
        <end position="1269"/>
    </location>
</feature>
<feature type="region of interest" description="Disordered" evidence="1">
    <location>
        <begin position="491"/>
        <end position="626"/>
    </location>
</feature>
<evidence type="ECO:0000256" key="2">
    <source>
        <dbReference type="SAM" id="Phobius"/>
    </source>
</evidence>
<keyword evidence="4" id="KW-1185">Reference proteome</keyword>
<proteinExistence type="predicted"/>
<dbReference type="EMBL" id="QEAP01000462">
    <property type="protein sequence ID" value="TPX65994.1"/>
    <property type="molecule type" value="Genomic_DNA"/>
</dbReference>
<feature type="compositionally biased region" description="Basic and acidic residues" evidence="1">
    <location>
        <begin position="570"/>
        <end position="581"/>
    </location>
</feature>
<feature type="region of interest" description="Disordered" evidence="1">
    <location>
        <begin position="1241"/>
        <end position="1269"/>
    </location>
</feature>
<feature type="compositionally biased region" description="Polar residues" evidence="1">
    <location>
        <begin position="1579"/>
        <end position="1605"/>
    </location>
</feature>
<keyword evidence="2" id="KW-0472">Membrane</keyword>